<keyword evidence="2" id="KW-1133">Transmembrane helix</keyword>
<evidence type="ECO:0000256" key="2">
    <source>
        <dbReference type="SAM" id="Phobius"/>
    </source>
</evidence>
<feature type="chain" id="PRO_5041091280" description="Extracellular membrane protein CFEM domain-containing protein" evidence="3">
    <location>
        <begin position="22"/>
        <end position="322"/>
    </location>
</feature>
<organism evidence="4 5">
    <name type="scientific">Orbilia oligospora</name>
    <name type="common">Nematode-trapping fungus</name>
    <name type="synonym">Arthrobotrys oligospora</name>
    <dbReference type="NCBI Taxonomy" id="2813651"/>
    <lineage>
        <taxon>Eukaryota</taxon>
        <taxon>Fungi</taxon>
        <taxon>Dikarya</taxon>
        <taxon>Ascomycota</taxon>
        <taxon>Pezizomycotina</taxon>
        <taxon>Orbiliomycetes</taxon>
        <taxon>Orbiliales</taxon>
        <taxon>Orbiliaceae</taxon>
        <taxon>Orbilia</taxon>
    </lineage>
</organism>
<evidence type="ECO:0008006" key="6">
    <source>
        <dbReference type="Google" id="ProtNLM"/>
    </source>
</evidence>
<dbReference type="EMBL" id="WIPF01000030">
    <property type="protein sequence ID" value="KAF3224982.1"/>
    <property type="molecule type" value="Genomic_DNA"/>
</dbReference>
<protein>
    <recommendedName>
        <fullName evidence="6">Extracellular membrane protein CFEM domain-containing protein</fullName>
    </recommendedName>
</protein>
<evidence type="ECO:0000313" key="5">
    <source>
        <dbReference type="Proteomes" id="UP000483672"/>
    </source>
</evidence>
<evidence type="ECO:0000256" key="3">
    <source>
        <dbReference type="SAM" id="SignalP"/>
    </source>
</evidence>
<keyword evidence="2" id="KW-0472">Membrane</keyword>
<feature type="transmembrane region" description="Helical" evidence="2">
    <location>
        <begin position="240"/>
        <end position="264"/>
    </location>
</feature>
<keyword evidence="2" id="KW-0812">Transmembrane</keyword>
<evidence type="ECO:0000313" key="4">
    <source>
        <dbReference type="EMBL" id="KAF3224982.1"/>
    </source>
</evidence>
<proteinExistence type="predicted"/>
<name>A0A6G1M6P2_ORBOL</name>
<sequence length="322" mass="33254">MISISSFSLVVLVLLIPPILSQITDAPQTIDLSPSYLSLRSCAQLCFWQPYPGNFRSDAIASYLSCTQPNIYSGAFESCWCRQDYQSDVINYISSCVSSKCQDSPGDYRIDISKATGVYQGYCASVVSRGGGGGGGVVTPVSTGARETGGFFSVSTVERTVTVTVVAQTGVSSGAVSAFTEVRSTIDGAKSSLVESVPVNTSPPSTVVPATTAAGSTDTRPTNTNSSAASTGTQGGGLSMGAITGITVGAVVGSILILLIVICVKSKRARKLLGLKQSTQEMSQGHMSVGIYTADGLPVKNGVVYGDGRAETEYSPGTREGV</sequence>
<evidence type="ECO:0000256" key="1">
    <source>
        <dbReference type="SAM" id="MobiDB-lite"/>
    </source>
</evidence>
<feature type="signal peptide" evidence="3">
    <location>
        <begin position="1"/>
        <end position="21"/>
    </location>
</feature>
<comment type="caution">
    <text evidence="4">The sequence shown here is derived from an EMBL/GenBank/DDBJ whole genome shotgun (WGS) entry which is preliminary data.</text>
</comment>
<dbReference type="AlphaFoldDB" id="A0A6G1M6P2"/>
<feature type="region of interest" description="Disordered" evidence="1">
    <location>
        <begin position="197"/>
        <end position="234"/>
    </location>
</feature>
<reference evidence="4 5" key="1">
    <citation type="submission" date="2019-06" db="EMBL/GenBank/DDBJ databases">
        <authorList>
            <person name="Palmer J.M."/>
        </authorList>
    </citation>
    <scope>NUCLEOTIDE SEQUENCE [LARGE SCALE GENOMIC DNA]</scope>
    <source>
        <strain evidence="4 5">TWF191</strain>
    </source>
</reference>
<gene>
    <name evidence="4" type="ORF">TWF191_005830</name>
</gene>
<accession>A0A6G1M6P2</accession>
<dbReference type="Proteomes" id="UP000483672">
    <property type="component" value="Unassembled WGS sequence"/>
</dbReference>
<keyword evidence="3" id="KW-0732">Signal</keyword>
<feature type="compositionally biased region" description="Low complexity" evidence="1">
    <location>
        <begin position="197"/>
        <end position="232"/>
    </location>
</feature>